<name>A0ABS2NMY9_9FIRM</name>
<feature type="transmembrane region" description="Helical" evidence="1">
    <location>
        <begin position="62"/>
        <end position="87"/>
    </location>
</feature>
<reference evidence="2 3" key="1">
    <citation type="submission" date="2021-01" db="EMBL/GenBank/DDBJ databases">
        <title>Genomic Encyclopedia of Type Strains, Phase IV (KMG-IV): sequencing the most valuable type-strain genomes for metagenomic binning, comparative biology and taxonomic classification.</title>
        <authorList>
            <person name="Goeker M."/>
        </authorList>
    </citation>
    <scope>NUCLEOTIDE SEQUENCE [LARGE SCALE GENOMIC DNA]</scope>
    <source>
        <strain evidence="2 3">DSM 25890</strain>
    </source>
</reference>
<feature type="transmembrane region" description="Helical" evidence="1">
    <location>
        <begin position="18"/>
        <end position="37"/>
    </location>
</feature>
<dbReference type="PANTHER" id="PTHR40076:SF1">
    <property type="entry name" value="MEMBRANE PROTEIN"/>
    <property type="match status" value="1"/>
</dbReference>
<gene>
    <name evidence="2" type="ORF">JOC73_000453</name>
</gene>
<comment type="caution">
    <text evidence="2">The sequence shown here is derived from an EMBL/GenBank/DDBJ whole genome shotgun (WGS) entry which is preliminary data.</text>
</comment>
<dbReference type="InterPro" id="IPR010380">
    <property type="entry name" value="DUF975"/>
</dbReference>
<feature type="transmembrane region" description="Helical" evidence="1">
    <location>
        <begin position="195"/>
        <end position="216"/>
    </location>
</feature>
<accession>A0ABS2NMY9</accession>
<sequence length="245" mass="27965">MWTRAELKSRAWEVLRSVYWKAVLVSLIIGVSSFQFANKSDHNQNSRWNRGVNISPSDIKEWFFPALAIMIVIGIIIVASILMRILLGYHLEVGGRRFFIKAAEEKEGRFETLGYTFKGDRYANVTKTMLIRGVSILLWTLLLIFPGIIKYYAYRMVPYILAENPQLCHERALEISDNMTMGQKFNMFVLDLSFIGWYILGALTFGIGSIFIMPYVNATFAELYLTLKAQAIDSGLCGADELKEC</sequence>
<dbReference type="Pfam" id="PF06161">
    <property type="entry name" value="DUF975"/>
    <property type="match status" value="1"/>
</dbReference>
<dbReference type="RefSeq" id="WP_204400228.1">
    <property type="nucleotide sequence ID" value="NZ_JAFBEE010000002.1"/>
</dbReference>
<keyword evidence="3" id="KW-1185">Reference proteome</keyword>
<keyword evidence="1" id="KW-1133">Transmembrane helix</keyword>
<evidence type="ECO:0000313" key="3">
    <source>
        <dbReference type="Proteomes" id="UP001314796"/>
    </source>
</evidence>
<keyword evidence="1" id="KW-0812">Transmembrane</keyword>
<organism evidence="2 3">
    <name type="scientific">Alkaliphilus hydrothermalis</name>
    <dbReference type="NCBI Taxonomy" id="1482730"/>
    <lineage>
        <taxon>Bacteria</taxon>
        <taxon>Bacillati</taxon>
        <taxon>Bacillota</taxon>
        <taxon>Clostridia</taxon>
        <taxon>Peptostreptococcales</taxon>
        <taxon>Natronincolaceae</taxon>
        <taxon>Alkaliphilus</taxon>
    </lineage>
</organism>
<keyword evidence="1" id="KW-0472">Membrane</keyword>
<feature type="transmembrane region" description="Helical" evidence="1">
    <location>
        <begin position="129"/>
        <end position="149"/>
    </location>
</feature>
<proteinExistence type="predicted"/>
<dbReference type="PANTHER" id="PTHR40076">
    <property type="entry name" value="MEMBRANE PROTEIN-RELATED"/>
    <property type="match status" value="1"/>
</dbReference>
<protein>
    <submittedName>
        <fullName evidence="2">Membrane protein</fullName>
    </submittedName>
</protein>
<dbReference type="Proteomes" id="UP001314796">
    <property type="component" value="Unassembled WGS sequence"/>
</dbReference>
<evidence type="ECO:0000256" key="1">
    <source>
        <dbReference type="SAM" id="Phobius"/>
    </source>
</evidence>
<evidence type="ECO:0000313" key="2">
    <source>
        <dbReference type="EMBL" id="MBM7613944.1"/>
    </source>
</evidence>
<dbReference type="EMBL" id="JAFBEE010000002">
    <property type="protein sequence ID" value="MBM7613944.1"/>
    <property type="molecule type" value="Genomic_DNA"/>
</dbReference>